<dbReference type="InterPro" id="IPR002048">
    <property type="entry name" value="EF_hand_dom"/>
</dbReference>
<reference evidence="3" key="1">
    <citation type="submission" date="2017-01" db="EMBL/GenBank/DDBJ databases">
        <authorList>
            <person name="Varghese N."/>
            <person name="Submissions S."/>
        </authorList>
    </citation>
    <scope>NUCLEOTIDE SEQUENCE [LARGE SCALE GENOMIC DNA]</scope>
    <source>
        <strain evidence="3">DSM 21054</strain>
    </source>
</reference>
<evidence type="ECO:0000259" key="1">
    <source>
        <dbReference type="PROSITE" id="PS50222"/>
    </source>
</evidence>
<sequence length="163" mass="16837">MWDQITQLIQQVTQQSVVNNPAVPNEHNESVIAEAKNTITQTLSDLTASGRADEAAEVVQNPNHPVAQQMESNFAGNIMQKFGINGAAASGIAATLIPTILNALRGGTGGNGSAFNIQSLLSSLGGSGGGNLQSTLSGFGVKLGLDKDGDGDVDLNDLTKMFK</sequence>
<evidence type="ECO:0000313" key="3">
    <source>
        <dbReference type="Proteomes" id="UP000186917"/>
    </source>
</evidence>
<organism evidence="2 3">
    <name type="scientific">Filimonas lacunae</name>
    <dbReference type="NCBI Taxonomy" id="477680"/>
    <lineage>
        <taxon>Bacteria</taxon>
        <taxon>Pseudomonadati</taxon>
        <taxon>Bacteroidota</taxon>
        <taxon>Chitinophagia</taxon>
        <taxon>Chitinophagales</taxon>
        <taxon>Chitinophagaceae</taxon>
        <taxon>Filimonas</taxon>
    </lineage>
</organism>
<name>A0A173MNE4_9BACT</name>
<evidence type="ECO:0000313" key="2">
    <source>
        <dbReference type="EMBL" id="SIS63621.1"/>
    </source>
</evidence>
<gene>
    <name evidence="2" type="ORF">SAMN05421788_101347</name>
</gene>
<dbReference type="RefSeq" id="WP_144263942.1">
    <property type="nucleotide sequence ID" value="NZ_AP017422.1"/>
</dbReference>
<feature type="domain" description="EF-hand" evidence="1">
    <location>
        <begin position="145"/>
        <end position="163"/>
    </location>
</feature>
<dbReference type="OrthoDB" id="982085at2"/>
<dbReference type="PROSITE" id="PS00018">
    <property type="entry name" value="EF_HAND_1"/>
    <property type="match status" value="1"/>
</dbReference>
<proteinExistence type="predicted"/>
<dbReference type="AlphaFoldDB" id="A0A173MNE4"/>
<dbReference type="GO" id="GO:0005509">
    <property type="term" value="F:calcium ion binding"/>
    <property type="evidence" value="ECO:0007669"/>
    <property type="project" value="InterPro"/>
</dbReference>
<accession>A0A173MNE4</accession>
<dbReference type="KEGG" id="fln:FLA_4945"/>
<dbReference type="EMBL" id="FTOR01000001">
    <property type="protein sequence ID" value="SIS63621.1"/>
    <property type="molecule type" value="Genomic_DNA"/>
</dbReference>
<protein>
    <recommendedName>
        <fullName evidence="1">EF-hand domain-containing protein</fullName>
    </recommendedName>
</protein>
<dbReference type="InterPro" id="IPR018247">
    <property type="entry name" value="EF_Hand_1_Ca_BS"/>
</dbReference>
<dbReference type="PROSITE" id="PS50222">
    <property type="entry name" value="EF_HAND_2"/>
    <property type="match status" value="1"/>
</dbReference>
<dbReference type="Proteomes" id="UP000186917">
    <property type="component" value="Unassembled WGS sequence"/>
</dbReference>
<keyword evidence="3" id="KW-1185">Reference proteome</keyword>